<evidence type="ECO:0000259" key="2">
    <source>
        <dbReference type="PROSITE" id="PS50110"/>
    </source>
</evidence>
<dbReference type="GO" id="GO:0003677">
    <property type="term" value="F:DNA binding"/>
    <property type="evidence" value="ECO:0007669"/>
    <property type="project" value="InterPro"/>
</dbReference>
<organism evidence="4 5">
    <name type="scientific">Algoriphagus faecimaris</name>
    <dbReference type="NCBI Taxonomy" id="686796"/>
    <lineage>
        <taxon>Bacteria</taxon>
        <taxon>Pseudomonadati</taxon>
        <taxon>Bacteroidota</taxon>
        <taxon>Cytophagia</taxon>
        <taxon>Cytophagales</taxon>
        <taxon>Cyclobacteriaceae</taxon>
        <taxon>Algoriphagus</taxon>
    </lineage>
</organism>
<dbReference type="Gene3D" id="2.40.50.1020">
    <property type="entry name" value="LytTr DNA-binding domain"/>
    <property type="match status" value="1"/>
</dbReference>
<dbReference type="Pfam" id="PF00072">
    <property type="entry name" value="Response_reg"/>
    <property type="match status" value="1"/>
</dbReference>
<keyword evidence="1" id="KW-0597">Phosphoprotein</keyword>
<dbReference type="PROSITE" id="PS50110">
    <property type="entry name" value="RESPONSE_REGULATORY"/>
    <property type="match status" value="1"/>
</dbReference>
<sequence>MKNKYRVLVVEDEPKAREQLVGMLGQFEDFSDIFEAGSLKEAQRICESEDLDLAFCDVMLPDGMSLDWIAQRGKIDFELIFITSHQDFATKAFRLAALDYLLKPLDKEEFRTAVLRFLTKKDKKNSQIEQLIHNLKSPKEQTKIALPTLHGYLFVEIRQIVRCESDNTYTNFFLKDGKKLLVSRTLKDVEQLLEDFGFCRVHNSHLINMDYVEEYLKGEGGQVKLSDGTHVDVSRRRKEEFLGQLKKW</sequence>
<dbReference type="PROSITE" id="PS50930">
    <property type="entry name" value="HTH_LYTTR"/>
    <property type="match status" value="1"/>
</dbReference>
<dbReference type="EMBL" id="FNAC01000022">
    <property type="protein sequence ID" value="SDD28948.1"/>
    <property type="molecule type" value="Genomic_DNA"/>
</dbReference>
<accession>A0A1G6TIN0</accession>
<dbReference type="SMART" id="SM00448">
    <property type="entry name" value="REC"/>
    <property type="match status" value="1"/>
</dbReference>
<dbReference type="Proteomes" id="UP000199060">
    <property type="component" value="Unassembled WGS sequence"/>
</dbReference>
<dbReference type="Gene3D" id="3.40.50.2300">
    <property type="match status" value="1"/>
</dbReference>
<dbReference type="InterPro" id="IPR011006">
    <property type="entry name" value="CheY-like_superfamily"/>
</dbReference>
<dbReference type="AlphaFoldDB" id="A0A1G6TIN0"/>
<dbReference type="RefSeq" id="WP_087939906.1">
    <property type="nucleotide sequence ID" value="NZ_FNAC01000022.1"/>
</dbReference>
<evidence type="ECO:0000313" key="5">
    <source>
        <dbReference type="Proteomes" id="UP000199060"/>
    </source>
</evidence>
<evidence type="ECO:0000313" key="4">
    <source>
        <dbReference type="EMBL" id="SDD28948.1"/>
    </source>
</evidence>
<dbReference type="GO" id="GO:0000156">
    <property type="term" value="F:phosphorelay response regulator activity"/>
    <property type="evidence" value="ECO:0007669"/>
    <property type="project" value="InterPro"/>
</dbReference>
<keyword evidence="5" id="KW-1185">Reference proteome</keyword>
<dbReference type="PANTHER" id="PTHR37299">
    <property type="entry name" value="TRANSCRIPTIONAL REGULATOR-RELATED"/>
    <property type="match status" value="1"/>
</dbReference>
<dbReference type="SMART" id="SM00850">
    <property type="entry name" value="LytTR"/>
    <property type="match status" value="1"/>
</dbReference>
<proteinExistence type="predicted"/>
<protein>
    <submittedName>
        <fullName evidence="4">Two component transcriptional regulator, LytTR family</fullName>
    </submittedName>
</protein>
<dbReference type="InterPro" id="IPR046947">
    <property type="entry name" value="LytR-like"/>
</dbReference>
<dbReference type="OrthoDB" id="1646880at2"/>
<reference evidence="5" key="1">
    <citation type="submission" date="2016-10" db="EMBL/GenBank/DDBJ databases">
        <authorList>
            <person name="Varghese N."/>
            <person name="Submissions S."/>
        </authorList>
    </citation>
    <scope>NUCLEOTIDE SEQUENCE [LARGE SCALE GENOMIC DNA]</scope>
    <source>
        <strain evidence="5">DSM 23095</strain>
    </source>
</reference>
<dbReference type="InterPro" id="IPR001789">
    <property type="entry name" value="Sig_transdc_resp-reg_receiver"/>
</dbReference>
<feature type="modified residue" description="4-aspartylphosphate" evidence="1">
    <location>
        <position position="57"/>
    </location>
</feature>
<dbReference type="Pfam" id="PF04397">
    <property type="entry name" value="LytTR"/>
    <property type="match status" value="1"/>
</dbReference>
<dbReference type="STRING" id="686796.SAMN04488104_102269"/>
<dbReference type="SUPFAM" id="SSF52172">
    <property type="entry name" value="CheY-like"/>
    <property type="match status" value="1"/>
</dbReference>
<dbReference type="PANTHER" id="PTHR37299:SF1">
    <property type="entry name" value="STAGE 0 SPORULATION PROTEIN A HOMOLOG"/>
    <property type="match status" value="1"/>
</dbReference>
<dbReference type="InterPro" id="IPR007492">
    <property type="entry name" value="LytTR_DNA-bd_dom"/>
</dbReference>
<evidence type="ECO:0000256" key="1">
    <source>
        <dbReference type="PROSITE-ProRule" id="PRU00169"/>
    </source>
</evidence>
<evidence type="ECO:0000259" key="3">
    <source>
        <dbReference type="PROSITE" id="PS50930"/>
    </source>
</evidence>
<feature type="domain" description="HTH LytTR-type" evidence="3">
    <location>
        <begin position="144"/>
        <end position="247"/>
    </location>
</feature>
<name>A0A1G6TIN0_9BACT</name>
<feature type="domain" description="Response regulatory" evidence="2">
    <location>
        <begin position="6"/>
        <end position="118"/>
    </location>
</feature>
<gene>
    <name evidence="4" type="ORF">SAMN04488104_102269</name>
</gene>